<dbReference type="GeneID" id="108743819"/>
<dbReference type="Gene3D" id="1.20.5.170">
    <property type="match status" value="1"/>
</dbReference>
<proteinExistence type="predicted"/>
<dbReference type="InterPro" id="IPR046347">
    <property type="entry name" value="bZIP_sf"/>
</dbReference>
<evidence type="ECO:0000256" key="1">
    <source>
        <dbReference type="ARBA" id="ARBA00004123"/>
    </source>
</evidence>
<dbReference type="GO" id="GO:0000978">
    <property type="term" value="F:RNA polymerase II cis-regulatory region sequence-specific DNA binding"/>
    <property type="evidence" value="ECO:0007669"/>
    <property type="project" value="TreeGrafter"/>
</dbReference>
<feature type="compositionally biased region" description="Basic residues" evidence="6">
    <location>
        <begin position="126"/>
        <end position="135"/>
    </location>
</feature>
<evidence type="ECO:0000256" key="5">
    <source>
        <dbReference type="ARBA" id="ARBA00023242"/>
    </source>
</evidence>
<keyword evidence="8" id="KW-1185">Reference proteome</keyword>
<dbReference type="STRING" id="224129.A0A1W4XQ75"/>
<feature type="region of interest" description="Disordered" evidence="6">
    <location>
        <begin position="106"/>
        <end position="141"/>
    </location>
</feature>
<dbReference type="AlphaFoldDB" id="A0A1W4XQ75"/>
<dbReference type="Pfam" id="PF07716">
    <property type="entry name" value="bZIP_2"/>
    <property type="match status" value="1"/>
</dbReference>
<dbReference type="SUPFAM" id="SSF57959">
    <property type="entry name" value="Leucine zipper domain"/>
    <property type="match status" value="1"/>
</dbReference>
<protein>
    <submittedName>
        <fullName evidence="9">Uncharacterized protein LOC108743819</fullName>
    </submittedName>
</protein>
<evidence type="ECO:0000313" key="8">
    <source>
        <dbReference type="Proteomes" id="UP000192223"/>
    </source>
</evidence>
<dbReference type="RefSeq" id="XP_018334917.1">
    <property type="nucleotide sequence ID" value="XM_018479415.2"/>
</dbReference>
<keyword evidence="5" id="KW-0539">Nucleus</keyword>
<evidence type="ECO:0000256" key="2">
    <source>
        <dbReference type="ARBA" id="ARBA00023015"/>
    </source>
</evidence>
<name>A0A1W4XQ75_AGRPL</name>
<dbReference type="GO" id="GO:0005634">
    <property type="term" value="C:nucleus"/>
    <property type="evidence" value="ECO:0007669"/>
    <property type="project" value="UniProtKB-SubCell"/>
</dbReference>
<organism evidence="8 9">
    <name type="scientific">Agrilus planipennis</name>
    <name type="common">Emerald ash borer</name>
    <name type="synonym">Agrilus marcopoli</name>
    <dbReference type="NCBI Taxonomy" id="224129"/>
    <lineage>
        <taxon>Eukaryota</taxon>
        <taxon>Metazoa</taxon>
        <taxon>Ecdysozoa</taxon>
        <taxon>Arthropoda</taxon>
        <taxon>Hexapoda</taxon>
        <taxon>Insecta</taxon>
        <taxon>Pterygota</taxon>
        <taxon>Neoptera</taxon>
        <taxon>Endopterygota</taxon>
        <taxon>Coleoptera</taxon>
        <taxon>Polyphaga</taxon>
        <taxon>Elateriformia</taxon>
        <taxon>Buprestoidea</taxon>
        <taxon>Buprestidae</taxon>
        <taxon>Agrilinae</taxon>
        <taxon>Agrilus</taxon>
    </lineage>
</organism>
<evidence type="ECO:0000256" key="3">
    <source>
        <dbReference type="ARBA" id="ARBA00023125"/>
    </source>
</evidence>
<dbReference type="KEGG" id="apln:108743819"/>
<dbReference type="InterPro" id="IPR004827">
    <property type="entry name" value="bZIP"/>
</dbReference>
<keyword evidence="3" id="KW-0238">DNA-binding</keyword>
<keyword evidence="4" id="KW-0804">Transcription</keyword>
<dbReference type="InterPro" id="IPR040223">
    <property type="entry name" value="PAR_bZIP"/>
</dbReference>
<reference evidence="9" key="1">
    <citation type="submission" date="2025-08" db="UniProtKB">
        <authorList>
            <consortium name="RefSeq"/>
        </authorList>
    </citation>
    <scope>IDENTIFICATION</scope>
    <source>
        <tissue evidence="9">Entire body</tissue>
    </source>
</reference>
<sequence>MEPIQSFHNNHFCDDTPLIFSNGIFKRYYITDETSKALNNKLHPLAICPTQSHNLKVCPELYKTQFYDNFQKSYINDIQRRLRPYPAFDHHAHDAFGDMMNARLKKQRNEKKPVPEEKKDALYYEKRKRNNKAAKKSRDARKLREDQVIDKCFHVLVLHNINNFY</sequence>
<accession>A0A1W4XQ75</accession>
<feature type="domain" description="BZIP" evidence="7">
    <location>
        <begin position="119"/>
        <end position="147"/>
    </location>
</feature>
<comment type="subcellular location">
    <subcellularLocation>
        <location evidence="1">Nucleus</location>
    </subcellularLocation>
</comment>
<evidence type="ECO:0000259" key="7">
    <source>
        <dbReference type="Pfam" id="PF07716"/>
    </source>
</evidence>
<evidence type="ECO:0000313" key="9">
    <source>
        <dbReference type="RefSeq" id="XP_018334917.1"/>
    </source>
</evidence>
<dbReference type="Proteomes" id="UP000192223">
    <property type="component" value="Unplaced"/>
</dbReference>
<gene>
    <name evidence="9" type="primary">LOC108743819</name>
</gene>
<dbReference type="PANTHER" id="PTHR11988">
    <property type="entry name" value="THYROTROPH EMBRYONIC FACTOR RELATED"/>
    <property type="match status" value="1"/>
</dbReference>
<evidence type="ECO:0000256" key="4">
    <source>
        <dbReference type="ARBA" id="ARBA00023163"/>
    </source>
</evidence>
<dbReference type="PANTHER" id="PTHR11988:SF27">
    <property type="entry name" value="GH27708P"/>
    <property type="match status" value="1"/>
</dbReference>
<evidence type="ECO:0000256" key="6">
    <source>
        <dbReference type="SAM" id="MobiDB-lite"/>
    </source>
</evidence>
<feature type="compositionally biased region" description="Basic and acidic residues" evidence="6">
    <location>
        <begin position="110"/>
        <end position="125"/>
    </location>
</feature>
<dbReference type="GO" id="GO:0000981">
    <property type="term" value="F:DNA-binding transcription factor activity, RNA polymerase II-specific"/>
    <property type="evidence" value="ECO:0007669"/>
    <property type="project" value="TreeGrafter"/>
</dbReference>
<dbReference type="InParanoid" id="A0A1W4XQ75"/>
<keyword evidence="2" id="KW-0805">Transcription regulation</keyword>